<organism evidence="6 7">
    <name type="scientific">Jingyaoa shaoxingensis</name>
    <dbReference type="NCBI Taxonomy" id="2763671"/>
    <lineage>
        <taxon>Bacteria</taxon>
        <taxon>Bacillati</taxon>
        <taxon>Bacillota</taxon>
        <taxon>Clostridia</taxon>
        <taxon>Lachnospirales</taxon>
        <taxon>Lachnospiraceae</taxon>
        <taxon>Jingyaoa</taxon>
    </lineage>
</organism>
<evidence type="ECO:0000256" key="3">
    <source>
        <dbReference type="ARBA" id="ARBA00022801"/>
    </source>
</evidence>
<protein>
    <recommendedName>
        <fullName evidence="2">beta-galactosidase</fullName>
        <ecNumber evidence="2">3.2.1.23</ecNumber>
    </recommendedName>
</protein>
<evidence type="ECO:0000256" key="2">
    <source>
        <dbReference type="ARBA" id="ARBA00012756"/>
    </source>
</evidence>
<reference evidence="6 7" key="1">
    <citation type="submission" date="2020-08" db="EMBL/GenBank/DDBJ databases">
        <title>Genome public.</title>
        <authorList>
            <person name="Liu C."/>
            <person name="Sun Q."/>
        </authorList>
    </citation>
    <scope>NUCLEOTIDE SEQUENCE [LARGE SCALE GENOMIC DNA]</scope>
    <source>
        <strain evidence="6 7">NSJ-46</strain>
    </source>
</reference>
<evidence type="ECO:0000313" key="7">
    <source>
        <dbReference type="Proteomes" id="UP000657421"/>
    </source>
</evidence>
<comment type="catalytic activity">
    <reaction evidence="1">
        <text>Hydrolysis of terminal non-reducing beta-D-galactose residues in beta-D-galactosides.</text>
        <dbReference type="EC" id="3.2.1.23"/>
    </reaction>
</comment>
<keyword evidence="7" id="KW-1185">Reference proteome</keyword>
<feature type="domain" description="Beta-galactosidase" evidence="5">
    <location>
        <begin position="233"/>
        <end position="317"/>
    </location>
</feature>
<dbReference type="Proteomes" id="UP000657421">
    <property type="component" value="Unassembled WGS sequence"/>
</dbReference>
<evidence type="ECO:0000259" key="5">
    <source>
        <dbReference type="Pfam" id="PF16353"/>
    </source>
</evidence>
<evidence type="ECO:0000256" key="1">
    <source>
        <dbReference type="ARBA" id="ARBA00001412"/>
    </source>
</evidence>
<dbReference type="EC" id="3.2.1.23" evidence="2"/>
<proteinExistence type="predicted"/>
<dbReference type="RefSeq" id="WP_249306708.1">
    <property type="nucleotide sequence ID" value="NZ_JACRSZ010000001.1"/>
</dbReference>
<comment type="caution">
    <text evidence="6">The sequence shown here is derived from an EMBL/GenBank/DDBJ whole genome shotgun (WGS) entry which is preliminary data.</text>
</comment>
<dbReference type="PANTHER" id="PTHR46323:SF2">
    <property type="entry name" value="BETA-GALACTOSIDASE"/>
    <property type="match status" value="1"/>
</dbReference>
<dbReference type="InterPro" id="IPR036156">
    <property type="entry name" value="Beta-gal/glucu_dom_sf"/>
</dbReference>
<accession>A0ABR7N6J5</accession>
<dbReference type="InterPro" id="IPR032312">
    <property type="entry name" value="LacZ_4"/>
</dbReference>
<dbReference type="EMBL" id="JACRSZ010000001">
    <property type="protein sequence ID" value="MBC8571765.1"/>
    <property type="molecule type" value="Genomic_DNA"/>
</dbReference>
<keyword evidence="4" id="KW-0326">Glycosidase</keyword>
<dbReference type="Gene3D" id="3.20.20.80">
    <property type="entry name" value="Glycosidases"/>
    <property type="match status" value="1"/>
</dbReference>
<dbReference type="Pfam" id="PF16353">
    <property type="entry name" value="LacZ_4"/>
    <property type="match status" value="1"/>
</dbReference>
<keyword evidence="3" id="KW-0378">Hydrolase</keyword>
<dbReference type="PANTHER" id="PTHR46323">
    <property type="entry name" value="BETA-GALACTOSIDASE"/>
    <property type="match status" value="1"/>
</dbReference>
<dbReference type="SUPFAM" id="SSF49303">
    <property type="entry name" value="beta-Galactosidase/glucuronidase domain"/>
    <property type="match status" value="2"/>
</dbReference>
<name>A0ABR7N6J5_9FIRM</name>
<dbReference type="Gene3D" id="2.60.40.10">
    <property type="entry name" value="Immunoglobulins"/>
    <property type="match status" value="2"/>
</dbReference>
<dbReference type="InterPro" id="IPR050347">
    <property type="entry name" value="Bact_Beta-galactosidase"/>
</dbReference>
<evidence type="ECO:0000313" key="6">
    <source>
        <dbReference type="EMBL" id="MBC8571765.1"/>
    </source>
</evidence>
<dbReference type="InterPro" id="IPR013783">
    <property type="entry name" value="Ig-like_fold"/>
</dbReference>
<sequence length="327" mass="37603">MKYTIEKIETKVTWEEEQAVGNVEASVWIGGMEQQTEEIQKPGLYLTSAEAYTSPVLCASLVNREGQEIDRIFPLPLEEEMQFCMRAEDPQLWNAEDPYCYQLVLEIMEGENFCQDRRVEPVAFSWWKIVDGQTCINGKAVVFRGVALPEEKKEPEDIQEFLQTMKQNFQNTLLVKTEQKSAQLQRWCLEYGIYLLEEGKDVDAGWLRARLDLEKEEESNPNFSLQVVQTGVLVENRSTFVDVSEYEMHYEVCDMNGRIISEGQLCTEISAGSSRYVDIPFAMPAQPGEYRFCVSLCLKRDTPWAAKGYAIVSAETKISNLYERPEK</sequence>
<gene>
    <name evidence="6" type="ORF">H8716_01490</name>
</gene>
<evidence type="ECO:0000256" key="4">
    <source>
        <dbReference type="ARBA" id="ARBA00023295"/>
    </source>
</evidence>